<keyword evidence="2" id="KW-1185">Reference proteome</keyword>
<sequence length="112" mass="12378">MSTAEYLITVLNKSDDTPNYIFFNQARMSHLRIGWIKSPSVPYPNGKARFDVKVANFANCKTAPVPANYGVVVAASDYSAVELQATAKFSVIHWLQSSCNAKLLRKRGHVSS</sequence>
<proteinExistence type="predicted"/>
<evidence type="ECO:0000313" key="2">
    <source>
        <dbReference type="Proteomes" id="UP000236621"/>
    </source>
</evidence>
<reference evidence="1 2" key="1">
    <citation type="submission" date="2017-08" db="EMBL/GenBank/DDBJ databases">
        <title>Harnessing the power of phylogenomics to disentangle the directionality and signatures of interkingdom host jumping in the parasitic fungal genus Tolypocladium.</title>
        <authorList>
            <person name="Quandt C.A."/>
            <person name="Patterson W."/>
            <person name="Spatafora J.W."/>
        </authorList>
    </citation>
    <scope>NUCLEOTIDE SEQUENCE [LARGE SCALE GENOMIC DNA]</scope>
    <source>
        <strain evidence="1 2">CBS 113982</strain>
    </source>
</reference>
<dbReference type="STRING" id="45235.A0A2K3QHF3"/>
<protein>
    <submittedName>
        <fullName evidence="1">Uncharacterized protein</fullName>
    </submittedName>
</protein>
<name>A0A2K3QHF3_9HYPO</name>
<comment type="caution">
    <text evidence="1">The sequence shown here is derived from an EMBL/GenBank/DDBJ whole genome shotgun (WGS) entry which is preliminary data.</text>
</comment>
<dbReference type="OrthoDB" id="5413269at2759"/>
<dbReference type="AlphaFoldDB" id="A0A2K3QHF3"/>
<dbReference type="Proteomes" id="UP000236621">
    <property type="component" value="Unassembled WGS sequence"/>
</dbReference>
<gene>
    <name evidence="1" type="ORF">TCAP_03089</name>
</gene>
<organism evidence="1 2">
    <name type="scientific">Tolypocladium capitatum</name>
    <dbReference type="NCBI Taxonomy" id="45235"/>
    <lineage>
        <taxon>Eukaryota</taxon>
        <taxon>Fungi</taxon>
        <taxon>Dikarya</taxon>
        <taxon>Ascomycota</taxon>
        <taxon>Pezizomycotina</taxon>
        <taxon>Sordariomycetes</taxon>
        <taxon>Hypocreomycetidae</taxon>
        <taxon>Hypocreales</taxon>
        <taxon>Ophiocordycipitaceae</taxon>
        <taxon>Tolypocladium</taxon>
    </lineage>
</organism>
<accession>A0A2K3QHF3</accession>
<evidence type="ECO:0000313" key="1">
    <source>
        <dbReference type="EMBL" id="PNY26978.1"/>
    </source>
</evidence>
<dbReference type="EMBL" id="NRSZ01000474">
    <property type="protein sequence ID" value="PNY26978.1"/>
    <property type="molecule type" value="Genomic_DNA"/>
</dbReference>